<evidence type="ECO:0000313" key="6">
    <source>
        <dbReference type="EMBL" id="RJF53313.1"/>
    </source>
</evidence>
<feature type="transmembrane region" description="Helical" evidence="4">
    <location>
        <begin position="55"/>
        <end position="73"/>
    </location>
</feature>
<name>A0AA92X0N6_9GAMM</name>
<dbReference type="AlphaFoldDB" id="A0AA92X0N6"/>
<keyword evidence="4" id="KW-0472">Membrane</keyword>
<comment type="caution">
    <text evidence="6">The sequence shown here is derived from an EMBL/GenBank/DDBJ whole genome shotgun (WGS) entry which is preliminary data.</text>
</comment>
<dbReference type="NCBIfam" id="TIGR03074">
    <property type="entry name" value="PQQ_membr_DH"/>
    <property type="match status" value="1"/>
</dbReference>
<dbReference type="InterPro" id="IPR017511">
    <property type="entry name" value="PQQ_mDH"/>
</dbReference>
<feature type="transmembrane region" description="Helical" evidence="4">
    <location>
        <begin position="79"/>
        <end position="102"/>
    </location>
</feature>
<dbReference type="InterPro" id="IPR011047">
    <property type="entry name" value="Quinoprotein_ADH-like_sf"/>
</dbReference>
<reference evidence="6 7" key="1">
    <citation type="submission" date="2018-09" db="EMBL/GenBank/DDBJ databases">
        <title>Draft genome of a novel serratia sp. strain with antifungal activity.</title>
        <authorList>
            <person name="Dichmann S.I."/>
            <person name="Park B.P."/>
            <person name="Pathiraja D."/>
            <person name="Choi I.-G."/>
            <person name="Stougaard P."/>
            <person name="Hennessy R.C."/>
        </authorList>
    </citation>
    <scope>NUCLEOTIDE SEQUENCE [LARGE SCALE GENOMIC DNA]</scope>
    <source>
        <strain evidence="6 7">S40</strain>
    </source>
</reference>
<evidence type="ECO:0000256" key="3">
    <source>
        <dbReference type="ARBA" id="ARBA00023002"/>
    </source>
</evidence>
<dbReference type="CDD" id="cd10280">
    <property type="entry name" value="PQQ_mGDH"/>
    <property type="match status" value="1"/>
</dbReference>
<dbReference type="RefSeq" id="WP_119805318.1">
    <property type="nucleotide sequence ID" value="NZ_QYYG01000010.1"/>
</dbReference>
<dbReference type="PANTHER" id="PTHR32303:SF4">
    <property type="entry name" value="QUINOPROTEIN GLUCOSE DEHYDROGENASE"/>
    <property type="match status" value="1"/>
</dbReference>
<comment type="cofactor">
    <cofactor evidence="1">
        <name>pyrroloquinoline quinone</name>
        <dbReference type="ChEBI" id="CHEBI:58442"/>
    </cofactor>
</comment>
<evidence type="ECO:0000259" key="5">
    <source>
        <dbReference type="Pfam" id="PF01011"/>
    </source>
</evidence>
<dbReference type="GO" id="GO:0008876">
    <property type="term" value="F:quinoprotein glucose dehydrogenase activity"/>
    <property type="evidence" value="ECO:0007669"/>
    <property type="project" value="TreeGrafter"/>
</dbReference>
<organism evidence="6 7">
    <name type="scientific">Serratia inhibens</name>
    <dbReference type="NCBI Taxonomy" id="2338073"/>
    <lineage>
        <taxon>Bacteria</taxon>
        <taxon>Pseudomonadati</taxon>
        <taxon>Pseudomonadota</taxon>
        <taxon>Gammaproteobacteria</taxon>
        <taxon>Enterobacterales</taxon>
        <taxon>Yersiniaceae</taxon>
        <taxon>Serratia</taxon>
    </lineage>
</organism>
<keyword evidence="4" id="KW-1133">Transmembrane helix</keyword>
<protein>
    <submittedName>
        <fullName evidence="6">Membrane-bound PQQ-dependent dehydrogenase, glucose/quinate/shikimate family</fullName>
        <ecNumber evidence="6">1.1.-.-</ecNumber>
    </submittedName>
</protein>
<comment type="similarity">
    <text evidence="2">Belongs to the bacterial PQQ dehydrogenase family.</text>
</comment>
<feature type="domain" description="Pyrrolo-quinoline quinone repeat" evidence="5">
    <location>
        <begin position="159"/>
        <end position="755"/>
    </location>
</feature>
<dbReference type="GO" id="GO:0048038">
    <property type="term" value="F:quinone binding"/>
    <property type="evidence" value="ECO:0007669"/>
    <property type="project" value="InterPro"/>
</dbReference>
<dbReference type="Proteomes" id="UP000284338">
    <property type="component" value="Unassembled WGS sequence"/>
</dbReference>
<dbReference type="SUPFAM" id="SSF50998">
    <property type="entry name" value="Quinoprotein alcohol dehydrogenase-like"/>
    <property type="match status" value="1"/>
</dbReference>
<keyword evidence="7" id="KW-1185">Reference proteome</keyword>
<keyword evidence="4" id="KW-0812">Transmembrane</keyword>
<dbReference type="EC" id="1.1.-.-" evidence="6"/>
<dbReference type="EMBL" id="QYYG01000010">
    <property type="protein sequence ID" value="RJF53313.1"/>
    <property type="molecule type" value="Genomic_DNA"/>
</dbReference>
<feature type="transmembrane region" description="Helical" evidence="4">
    <location>
        <begin position="7"/>
        <end position="27"/>
    </location>
</feature>
<dbReference type="PANTHER" id="PTHR32303">
    <property type="entry name" value="QUINOPROTEIN ALCOHOL DEHYDROGENASE (CYTOCHROME C)"/>
    <property type="match status" value="1"/>
</dbReference>
<gene>
    <name evidence="6" type="ORF">D4100_22805</name>
</gene>
<keyword evidence="3 6" id="KW-0560">Oxidoreductase</keyword>
<sequence>MKIISKILLFVITLSGLFLAGGGGWLAILGGSLYYLFAGVVYLLSVYFIFRRKKIGIYCIYFVLVFSILWAIWERGFLFWPFFSRSLVPLALTILATCLLNEMRPLIGVKEKRMFIAGGLAATMTFFSIFIGAFFPHDAQYGDAAVYKKHPENNKSENWYAYGRSTHGTRFSPFTQINRENIKSLHPVWQYRTGDLGPGIDQNTPLQIDHFLYSCSRNGVIAALDVDTGKATWTFDANERSPIWQRCRGLGYYEAPKVVETQQQPERSTCSERIIQTTNTAKLIALDAKTGLRCAGFGHNGTVDLKQGMGEVKPGFYFQTSAPLVAGNKIVVGGWVVDNQEVGEPSGVIRAFDAETGELAWAWDLGNPAIDRLPPPGKSYTRGTPNMWSTAAYDEKLGLVYIPLGNTTPDYYGVLRTELENKYNSSLVALDVNTGKERWHYQTVHRDIWDYDLPSQPALVDVPDEKGNIVAAVMQTTKRGEIFLLNRETGEPITAVEEKAVPTKSTIPGEILSPTQPYSVGMPSVRAGILSENKIWGATLFDQLACRIEFKQSVYQGDFTPIGLKKAIQYPSNLGGLNWGSVSVDTKNNIAYVNDVRVPVTYWLIKRNEYPEVEKKYHSDHTGHGPSAQTGTPYGMVTIVWTSAAGIPCVEPPFGTLTAVDLNSRKIAWQVPVGTTEELGPFGIKSHLPMPMGLPTYAGNSTTAGGVVFFAGSQDYYLRAYDAATGKEIWKYPLPVGASATPMTYISPKTSKQYVVVSVGGAAHSQDIGDYVIAFSL</sequence>
<dbReference type="Pfam" id="PF01011">
    <property type="entry name" value="PQQ"/>
    <property type="match status" value="1"/>
</dbReference>
<feature type="transmembrane region" description="Helical" evidence="4">
    <location>
        <begin position="33"/>
        <end position="50"/>
    </location>
</feature>
<dbReference type="InterPro" id="IPR018391">
    <property type="entry name" value="PQQ_b-propeller_rpt"/>
</dbReference>
<dbReference type="Gene3D" id="2.140.10.10">
    <property type="entry name" value="Quinoprotein alcohol dehydrogenase-like superfamily"/>
    <property type="match status" value="2"/>
</dbReference>
<dbReference type="GO" id="GO:0016020">
    <property type="term" value="C:membrane"/>
    <property type="evidence" value="ECO:0007669"/>
    <property type="project" value="InterPro"/>
</dbReference>
<dbReference type="InterPro" id="IPR002372">
    <property type="entry name" value="PQQ_rpt_dom"/>
</dbReference>
<dbReference type="SMART" id="SM00564">
    <property type="entry name" value="PQQ"/>
    <property type="match status" value="5"/>
</dbReference>
<proteinExistence type="inferred from homology"/>
<evidence type="ECO:0000256" key="2">
    <source>
        <dbReference type="ARBA" id="ARBA00008156"/>
    </source>
</evidence>
<accession>A0AA92X0N6</accession>
<feature type="transmembrane region" description="Helical" evidence="4">
    <location>
        <begin position="114"/>
        <end position="135"/>
    </location>
</feature>
<evidence type="ECO:0000256" key="4">
    <source>
        <dbReference type="SAM" id="Phobius"/>
    </source>
</evidence>
<evidence type="ECO:0000256" key="1">
    <source>
        <dbReference type="ARBA" id="ARBA00001931"/>
    </source>
</evidence>
<evidence type="ECO:0000313" key="7">
    <source>
        <dbReference type="Proteomes" id="UP000284338"/>
    </source>
</evidence>